<dbReference type="OMA" id="TPNESHQ"/>
<name>Q0CXU3_ASPTN</name>
<protein>
    <recommendedName>
        <fullName evidence="4">Transcription initiation factor Rrn11</fullName>
    </recommendedName>
</protein>
<dbReference type="Proteomes" id="UP000007963">
    <property type="component" value="Unassembled WGS sequence"/>
</dbReference>
<dbReference type="GO" id="GO:0017025">
    <property type="term" value="F:TBP-class protein binding"/>
    <property type="evidence" value="ECO:0007669"/>
    <property type="project" value="TreeGrafter"/>
</dbReference>
<dbReference type="VEuPathDB" id="FungiDB:ATEG_01491"/>
<dbReference type="EMBL" id="CH476595">
    <property type="protein sequence ID" value="EAU38248.1"/>
    <property type="molecule type" value="Genomic_DNA"/>
</dbReference>
<dbReference type="GO" id="GO:0042790">
    <property type="term" value="P:nucleolar large rRNA transcription by RNA polymerase I"/>
    <property type="evidence" value="ECO:0007669"/>
    <property type="project" value="TreeGrafter"/>
</dbReference>
<dbReference type="OrthoDB" id="2159786at2759"/>
<dbReference type="AlphaFoldDB" id="Q0CXU3"/>
<dbReference type="GO" id="GO:0001181">
    <property type="term" value="F:RNA polymerase I general transcription initiation factor activity"/>
    <property type="evidence" value="ECO:0007669"/>
    <property type="project" value="InterPro"/>
</dbReference>
<sequence>MASVPSASVFSLPLPSWQQPPSVRVAKYEPKKRKKTDNDWGDDNDDLDGETTDAASEAAPPAPSLTLSPEEAHQYRIAGLSFDREIPGGLFPHAPAKEDTSSLRVRKQDIFQGLSSLSSPIYPPQSAAQQGNLRIQHLAVLSSILHRCLLQRDYIRAGRAWGLILREGFHGVPVDVRTESRWGIGAEILLRKGRQIADNALGSAAQVGESHSTDSPRLYFTRKGFEDAKEYYERLMVQHPFRKTSPDSVCSLQFYPAMFSLWVYVVQEESVVARQTIENNHESSPEAMSEDEGTATDSEGHHGVSSHRKQGLLAGVRKSELGEAQKIAGRLDELLVSPPYSDSPELLELRGMIALWIADLFISSVPNSQGYDVDSDDLDRMETDLHDSIQSRRELRLAIDKRQSELGKAREFFEKAKKRNKGMSSTFRDLHIDDKEVE</sequence>
<feature type="compositionally biased region" description="Acidic residues" evidence="1">
    <location>
        <begin position="39"/>
        <end position="51"/>
    </location>
</feature>
<dbReference type="Pfam" id="PF04090">
    <property type="entry name" value="Rrn11"/>
    <property type="match status" value="1"/>
</dbReference>
<feature type="compositionally biased region" description="Low complexity" evidence="1">
    <location>
        <begin position="11"/>
        <end position="22"/>
    </location>
</feature>
<dbReference type="RefSeq" id="XP_001208856.1">
    <property type="nucleotide sequence ID" value="XM_001208856.1"/>
</dbReference>
<accession>Q0CXU3</accession>
<dbReference type="eggNOG" id="ENOG502SC4N">
    <property type="taxonomic scope" value="Eukaryota"/>
</dbReference>
<dbReference type="GO" id="GO:0001164">
    <property type="term" value="F:RNA polymerase I core promoter sequence-specific DNA binding"/>
    <property type="evidence" value="ECO:0007669"/>
    <property type="project" value="InterPro"/>
</dbReference>
<gene>
    <name evidence="2" type="ORF">ATEG_01491</name>
</gene>
<dbReference type="InterPro" id="IPR007224">
    <property type="entry name" value="TIF_Rrn11"/>
</dbReference>
<evidence type="ECO:0000313" key="3">
    <source>
        <dbReference type="Proteomes" id="UP000007963"/>
    </source>
</evidence>
<feature type="compositionally biased region" description="Low complexity" evidence="1">
    <location>
        <begin position="52"/>
        <end position="69"/>
    </location>
</feature>
<proteinExistence type="predicted"/>
<dbReference type="PANTHER" id="PTHR28244:SF1">
    <property type="entry name" value="RNA POLYMERASE I-SPECIFIC TRANSCRIPTION INITIATION FACTOR RRN11"/>
    <property type="match status" value="1"/>
</dbReference>
<evidence type="ECO:0000313" key="2">
    <source>
        <dbReference type="EMBL" id="EAU38248.1"/>
    </source>
</evidence>
<dbReference type="GO" id="GO:0070860">
    <property type="term" value="C:RNA polymerase I core factor complex"/>
    <property type="evidence" value="ECO:0007669"/>
    <property type="project" value="TreeGrafter"/>
</dbReference>
<dbReference type="HOGENOM" id="CLU_027162_1_1_1"/>
<evidence type="ECO:0000256" key="1">
    <source>
        <dbReference type="SAM" id="MobiDB-lite"/>
    </source>
</evidence>
<dbReference type="PANTHER" id="PTHR28244">
    <property type="entry name" value="RNA POLYMERASE I-SPECIFIC TRANSCRIPTION INITIATION FACTOR RRN11"/>
    <property type="match status" value="1"/>
</dbReference>
<dbReference type="GeneID" id="4315985"/>
<feature type="region of interest" description="Disordered" evidence="1">
    <location>
        <begin position="1"/>
        <end position="70"/>
    </location>
</feature>
<feature type="region of interest" description="Disordered" evidence="1">
    <location>
        <begin position="278"/>
        <end position="310"/>
    </location>
</feature>
<dbReference type="InterPro" id="IPR053029">
    <property type="entry name" value="RNA_pol_I-specific_init_factor"/>
</dbReference>
<organism evidence="2 3">
    <name type="scientific">Aspergillus terreus (strain NIH 2624 / FGSC A1156)</name>
    <dbReference type="NCBI Taxonomy" id="341663"/>
    <lineage>
        <taxon>Eukaryota</taxon>
        <taxon>Fungi</taxon>
        <taxon>Dikarya</taxon>
        <taxon>Ascomycota</taxon>
        <taxon>Pezizomycotina</taxon>
        <taxon>Eurotiomycetes</taxon>
        <taxon>Eurotiomycetidae</taxon>
        <taxon>Eurotiales</taxon>
        <taxon>Aspergillaceae</taxon>
        <taxon>Aspergillus</taxon>
        <taxon>Aspergillus subgen. Circumdati</taxon>
    </lineage>
</organism>
<evidence type="ECO:0008006" key="4">
    <source>
        <dbReference type="Google" id="ProtNLM"/>
    </source>
</evidence>
<reference evidence="3" key="1">
    <citation type="submission" date="2005-09" db="EMBL/GenBank/DDBJ databases">
        <title>Annotation of the Aspergillus terreus NIH2624 genome.</title>
        <authorList>
            <person name="Birren B.W."/>
            <person name="Lander E.S."/>
            <person name="Galagan J.E."/>
            <person name="Nusbaum C."/>
            <person name="Devon K."/>
            <person name="Henn M."/>
            <person name="Ma L.-J."/>
            <person name="Jaffe D.B."/>
            <person name="Butler J."/>
            <person name="Alvarez P."/>
            <person name="Gnerre S."/>
            <person name="Grabherr M."/>
            <person name="Kleber M."/>
            <person name="Mauceli E.W."/>
            <person name="Brockman W."/>
            <person name="Rounsley S."/>
            <person name="Young S.K."/>
            <person name="LaButti K."/>
            <person name="Pushparaj V."/>
            <person name="DeCaprio D."/>
            <person name="Crawford M."/>
            <person name="Koehrsen M."/>
            <person name="Engels R."/>
            <person name="Montgomery P."/>
            <person name="Pearson M."/>
            <person name="Howarth C."/>
            <person name="Larson L."/>
            <person name="Luoma S."/>
            <person name="White J."/>
            <person name="Alvarado L."/>
            <person name="Kodira C.D."/>
            <person name="Zeng Q."/>
            <person name="Oleary S."/>
            <person name="Yandava C."/>
            <person name="Denning D.W."/>
            <person name="Nierman W.C."/>
            <person name="Milne T."/>
            <person name="Madden K."/>
        </authorList>
    </citation>
    <scope>NUCLEOTIDE SEQUENCE [LARGE SCALE GENOMIC DNA]</scope>
    <source>
        <strain evidence="3">NIH 2624 / FGSC A1156</strain>
    </source>
</reference>